<keyword evidence="1" id="KW-0378">Hydrolase</keyword>
<dbReference type="InterPro" id="IPR001375">
    <property type="entry name" value="Peptidase_S9_cat"/>
</dbReference>
<dbReference type="Proteomes" id="UP000273326">
    <property type="component" value="Chromosome"/>
</dbReference>
<accession>A0A3Q9BMH7</accession>
<dbReference type="PANTHER" id="PTHR42776">
    <property type="entry name" value="SERINE PEPTIDASE S9 FAMILY MEMBER"/>
    <property type="match status" value="1"/>
</dbReference>
<feature type="domain" description="Peptidase S9 prolyl oligopeptidase catalytic" evidence="2">
    <location>
        <begin position="458"/>
        <end position="666"/>
    </location>
</feature>
<dbReference type="InterPro" id="IPR029058">
    <property type="entry name" value="AB_hydrolase_fold"/>
</dbReference>
<dbReference type="OrthoDB" id="108903at2"/>
<dbReference type="Gene3D" id="3.40.50.1820">
    <property type="entry name" value="alpha/beta hydrolase"/>
    <property type="match status" value="1"/>
</dbReference>
<dbReference type="Gene3D" id="2.120.10.30">
    <property type="entry name" value="TolB, C-terminal domain"/>
    <property type="match status" value="2"/>
</dbReference>
<keyword evidence="4" id="KW-1185">Reference proteome</keyword>
<protein>
    <submittedName>
        <fullName evidence="3">S9 family peptidase</fullName>
    </submittedName>
</protein>
<dbReference type="AlphaFoldDB" id="A0A3Q9BMH7"/>
<dbReference type="GO" id="GO:0004252">
    <property type="term" value="F:serine-type endopeptidase activity"/>
    <property type="evidence" value="ECO:0007669"/>
    <property type="project" value="TreeGrafter"/>
</dbReference>
<evidence type="ECO:0000313" key="3">
    <source>
        <dbReference type="EMBL" id="AZP04721.1"/>
    </source>
</evidence>
<dbReference type="Pfam" id="PF00326">
    <property type="entry name" value="Peptidase_S9"/>
    <property type="match status" value="1"/>
</dbReference>
<dbReference type="SUPFAM" id="SSF82171">
    <property type="entry name" value="DPP6 N-terminal domain-like"/>
    <property type="match status" value="1"/>
</dbReference>
<dbReference type="InterPro" id="IPR011042">
    <property type="entry name" value="6-blade_b-propeller_TolB-like"/>
</dbReference>
<name>A0A3Q9BMH7_9LACT</name>
<dbReference type="SUPFAM" id="SSF53474">
    <property type="entry name" value="alpha/beta-Hydrolases"/>
    <property type="match status" value="1"/>
</dbReference>
<evidence type="ECO:0000256" key="1">
    <source>
        <dbReference type="ARBA" id="ARBA00022801"/>
    </source>
</evidence>
<evidence type="ECO:0000313" key="4">
    <source>
        <dbReference type="Proteomes" id="UP000273326"/>
    </source>
</evidence>
<proteinExistence type="predicted"/>
<dbReference type="KEGG" id="jeh:EJN90_08775"/>
<evidence type="ECO:0000259" key="2">
    <source>
        <dbReference type="Pfam" id="PF00326"/>
    </source>
</evidence>
<dbReference type="GO" id="GO:0006508">
    <property type="term" value="P:proteolysis"/>
    <property type="evidence" value="ECO:0007669"/>
    <property type="project" value="InterPro"/>
</dbReference>
<sequence length="669" mass="76146">MGARNMKNFKEASSLYDLTTLSSTILSEDEQTLFYVKTTIDSVKDGYQAAIYAKNLQNASEVSIVEDGFINNCPTVNGTKLLYLSNKTGITQVHFYDLVSKENRQLTFSLSPVMHVQWIQNSQSFLFTTQLDKSTESFFTWDKNFADITTNTAPFYRISNLKYQADGVGFIDPEKTTYLCEQTIDNFDVTVISPQATGYGLRRVADCNTEGTIIYFERNLVEGDDYNHDSGIFAYDRNSKQIQHLTQSFDTGIFGEGTVSPDGNYLVMVGNSLPYETPNQFGLFLYDFKTTSLKKITEGIDIQFADNSVSDYYQNVRNPIIHWHPDSKKFYVQTSEYGSVKIYEVLLNGEMLNIAPEQAVVKEVVISKVGVLYALISKPDRPLLLAVYEDGEWKEISNSVEESYQDYSFASYQEIEYTAADGGVIHGLMVLPADFQADKKYPLILNIHGGPYMMHAMNFYHETQYLAANGYLVLLVNPRGSYGYGQEHTYGVYEKYGKGDYTDLMTAIDGVINDHSFVDASQLFVTGGSYGGFMTNWIITQTNRFKAAVSQRSMSNFVSMFGTSDIGYYFYKDETGHDISRPDKLWESSPLAYVEQVETPLLLIHAKDDLRCQFEQAQQFYTGLRYFNKTAEMLVFPNSGHELSRTGRPSYRVERLKAILDWFERYRSK</sequence>
<dbReference type="EMBL" id="CP034465">
    <property type="protein sequence ID" value="AZP04721.1"/>
    <property type="molecule type" value="Genomic_DNA"/>
</dbReference>
<organism evidence="3 4">
    <name type="scientific">Jeotgalibaca ciconiae</name>
    <dbReference type="NCBI Taxonomy" id="2496265"/>
    <lineage>
        <taxon>Bacteria</taxon>
        <taxon>Bacillati</taxon>
        <taxon>Bacillota</taxon>
        <taxon>Bacilli</taxon>
        <taxon>Lactobacillales</taxon>
        <taxon>Carnobacteriaceae</taxon>
        <taxon>Jeotgalibaca</taxon>
    </lineage>
</organism>
<dbReference type="PANTHER" id="PTHR42776:SF27">
    <property type="entry name" value="DIPEPTIDYL PEPTIDASE FAMILY MEMBER 6"/>
    <property type="match status" value="1"/>
</dbReference>
<gene>
    <name evidence="3" type="ORF">EJN90_08775</name>
</gene>
<reference evidence="4" key="1">
    <citation type="submission" date="2018-12" db="EMBL/GenBank/DDBJ databases">
        <title>Complete genome sequencing of Jeotgalibaca sp. H21T32.</title>
        <authorList>
            <person name="Bae J.-W."/>
            <person name="Lee S.-Y."/>
        </authorList>
    </citation>
    <scope>NUCLEOTIDE SEQUENCE [LARGE SCALE GENOMIC DNA]</scope>
    <source>
        <strain evidence="4">H21T32</strain>
    </source>
</reference>